<organism evidence="2 3">
    <name type="scientific">Dreissena polymorpha</name>
    <name type="common">Zebra mussel</name>
    <name type="synonym">Mytilus polymorpha</name>
    <dbReference type="NCBI Taxonomy" id="45954"/>
    <lineage>
        <taxon>Eukaryota</taxon>
        <taxon>Metazoa</taxon>
        <taxon>Spiralia</taxon>
        <taxon>Lophotrochozoa</taxon>
        <taxon>Mollusca</taxon>
        <taxon>Bivalvia</taxon>
        <taxon>Autobranchia</taxon>
        <taxon>Heteroconchia</taxon>
        <taxon>Euheterodonta</taxon>
        <taxon>Imparidentia</taxon>
        <taxon>Neoheterodontei</taxon>
        <taxon>Myida</taxon>
        <taxon>Dreissenoidea</taxon>
        <taxon>Dreissenidae</taxon>
        <taxon>Dreissena</taxon>
    </lineage>
</organism>
<evidence type="ECO:0000313" key="3">
    <source>
        <dbReference type="Proteomes" id="UP000828390"/>
    </source>
</evidence>
<sequence length="81" mass="9628">MSENAESYIGKQPTDLELLKTRISRIEKLEEEKKHLQRRPPRRDVEFFRYHQTGHYARDCPLNQARDKSFPKMANGVTPSR</sequence>
<dbReference type="Proteomes" id="UP000828390">
    <property type="component" value="Unassembled WGS sequence"/>
</dbReference>
<gene>
    <name evidence="2" type="ORF">DPMN_065469</name>
</gene>
<accession>A0A9D3YUP5</accession>
<dbReference type="GO" id="GO:0008270">
    <property type="term" value="F:zinc ion binding"/>
    <property type="evidence" value="ECO:0007669"/>
    <property type="project" value="InterPro"/>
</dbReference>
<proteinExistence type="predicted"/>
<feature type="region of interest" description="Disordered" evidence="1">
    <location>
        <begin position="59"/>
        <end position="81"/>
    </location>
</feature>
<dbReference type="AlphaFoldDB" id="A0A9D3YUP5"/>
<evidence type="ECO:0000256" key="1">
    <source>
        <dbReference type="SAM" id="MobiDB-lite"/>
    </source>
</evidence>
<dbReference type="Gene3D" id="4.10.60.10">
    <property type="entry name" value="Zinc finger, CCHC-type"/>
    <property type="match status" value="1"/>
</dbReference>
<reference evidence="2" key="2">
    <citation type="submission" date="2020-11" db="EMBL/GenBank/DDBJ databases">
        <authorList>
            <person name="McCartney M.A."/>
            <person name="Auch B."/>
            <person name="Kono T."/>
            <person name="Mallez S."/>
            <person name="Becker A."/>
            <person name="Gohl D.M."/>
            <person name="Silverstein K.A.T."/>
            <person name="Koren S."/>
            <person name="Bechman K.B."/>
            <person name="Herman A."/>
            <person name="Abrahante J.E."/>
            <person name="Garbe J."/>
        </authorList>
    </citation>
    <scope>NUCLEOTIDE SEQUENCE</scope>
    <source>
        <strain evidence="2">Duluth1</strain>
        <tissue evidence="2">Whole animal</tissue>
    </source>
</reference>
<comment type="caution">
    <text evidence="2">The sequence shown here is derived from an EMBL/GenBank/DDBJ whole genome shotgun (WGS) entry which is preliminary data.</text>
</comment>
<dbReference type="EMBL" id="JAIWYP010000014">
    <property type="protein sequence ID" value="KAH3706089.1"/>
    <property type="molecule type" value="Genomic_DNA"/>
</dbReference>
<dbReference type="InterPro" id="IPR036875">
    <property type="entry name" value="Znf_CCHC_sf"/>
</dbReference>
<protein>
    <submittedName>
        <fullName evidence="2">Uncharacterized protein</fullName>
    </submittedName>
</protein>
<keyword evidence="3" id="KW-1185">Reference proteome</keyword>
<evidence type="ECO:0000313" key="2">
    <source>
        <dbReference type="EMBL" id="KAH3706089.1"/>
    </source>
</evidence>
<reference evidence="2" key="1">
    <citation type="journal article" date="2019" name="bioRxiv">
        <title>The Genome of the Zebra Mussel, Dreissena polymorpha: A Resource for Invasive Species Research.</title>
        <authorList>
            <person name="McCartney M.A."/>
            <person name="Auch B."/>
            <person name="Kono T."/>
            <person name="Mallez S."/>
            <person name="Zhang Y."/>
            <person name="Obille A."/>
            <person name="Becker A."/>
            <person name="Abrahante J.E."/>
            <person name="Garbe J."/>
            <person name="Badalamenti J.P."/>
            <person name="Herman A."/>
            <person name="Mangelson H."/>
            <person name="Liachko I."/>
            <person name="Sullivan S."/>
            <person name="Sone E.D."/>
            <person name="Koren S."/>
            <person name="Silverstein K.A.T."/>
            <person name="Beckman K.B."/>
            <person name="Gohl D.M."/>
        </authorList>
    </citation>
    <scope>NUCLEOTIDE SEQUENCE</scope>
    <source>
        <strain evidence="2">Duluth1</strain>
        <tissue evidence="2">Whole animal</tissue>
    </source>
</reference>
<dbReference type="GO" id="GO:0003676">
    <property type="term" value="F:nucleic acid binding"/>
    <property type="evidence" value="ECO:0007669"/>
    <property type="project" value="InterPro"/>
</dbReference>
<dbReference type="SUPFAM" id="SSF57756">
    <property type="entry name" value="Retrovirus zinc finger-like domains"/>
    <property type="match status" value="1"/>
</dbReference>
<name>A0A9D3YUP5_DREPO</name>